<dbReference type="AlphaFoldDB" id="A0A098RYR6"/>
<dbReference type="Pfam" id="PF18962">
    <property type="entry name" value="Por_Secre_tail"/>
    <property type="match status" value="1"/>
</dbReference>
<feature type="domain" description="DUF7619" evidence="3">
    <location>
        <begin position="756"/>
        <end position="877"/>
    </location>
</feature>
<evidence type="ECO:0000256" key="1">
    <source>
        <dbReference type="SAM" id="SignalP"/>
    </source>
</evidence>
<reference evidence="4 5" key="1">
    <citation type="journal article" date="2014" name="Int. J. Syst. Evol. Microbiol.">
        <title>Phaeodactylibacter xiamenensis gen. nov., sp. nov., a member of the family Saprospiraceae isolated from the marine alga Phaeodactylum tricornutum.</title>
        <authorList>
            <person name="Chen Z.Jr."/>
            <person name="Lei X."/>
            <person name="Lai Q."/>
            <person name="Li Y."/>
            <person name="Zhang B."/>
            <person name="Zhang J."/>
            <person name="Zhang H."/>
            <person name="Yang L."/>
            <person name="Zheng W."/>
            <person name="Tian Y."/>
            <person name="Yu Z."/>
            <person name="Xu H.Jr."/>
            <person name="Zheng T."/>
        </authorList>
    </citation>
    <scope>NUCLEOTIDE SEQUENCE [LARGE SCALE GENOMIC DNA]</scope>
    <source>
        <strain evidence="4 5">KD52</strain>
    </source>
</reference>
<dbReference type="InterPro" id="IPR011047">
    <property type="entry name" value="Quinoprotein_ADH-like_sf"/>
</dbReference>
<comment type="caution">
    <text evidence="4">The sequence shown here is derived from an EMBL/GenBank/DDBJ whole genome shotgun (WGS) entry which is preliminary data.</text>
</comment>
<dbReference type="PANTHER" id="PTHR42754:SF1">
    <property type="entry name" value="LIPOPROTEIN"/>
    <property type="match status" value="1"/>
</dbReference>
<gene>
    <name evidence="4" type="ORF">IX84_30180</name>
</gene>
<feature type="domain" description="Secretion system C-terminal sorting" evidence="2">
    <location>
        <begin position="910"/>
        <end position="982"/>
    </location>
</feature>
<dbReference type="NCBIfam" id="TIGR04183">
    <property type="entry name" value="Por_Secre_tail"/>
    <property type="match status" value="1"/>
</dbReference>
<protein>
    <recommendedName>
        <fullName evidence="6">Secretion system C-terminal sorting domain-containing protein</fullName>
    </recommendedName>
</protein>
<name>A0A098RYR6_9BACT</name>
<evidence type="ECO:0000259" key="3">
    <source>
        <dbReference type="Pfam" id="PF24595"/>
    </source>
</evidence>
<dbReference type="SUPFAM" id="SSF50998">
    <property type="entry name" value="Quinoprotein alcohol dehydrogenase-like"/>
    <property type="match status" value="1"/>
</dbReference>
<dbReference type="OrthoDB" id="9811934at2"/>
<dbReference type="STRING" id="1524460.IX84_30180"/>
<feature type="signal peptide" evidence="1">
    <location>
        <begin position="1"/>
        <end position="34"/>
    </location>
</feature>
<dbReference type="Pfam" id="PF24595">
    <property type="entry name" value="DUF7619"/>
    <property type="match status" value="1"/>
</dbReference>
<dbReference type="RefSeq" id="WP_044229667.1">
    <property type="nucleotide sequence ID" value="NZ_JBKAGJ010000060.1"/>
</dbReference>
<proteinExistence type="predicted"/>
<evidence type="ECO:0000313" key="5">
    <source>
        <dbReference type="Proteomes" id="UP000029736"/>
    </source>
</evidence>
<dbReference type="EMBL" id="JPOS01000097">
    <property type="protein sequence ID" value="KGE84996.1"/>
    <property type="molecule type" value="Genomic_DNA"/>
</dbReference>
<organism evidence="4 5">
    <name type="scientific">Phaeodactylibacter xiamenensis</name>
    <dbReference type="NCBI Taxonomy" id="1524460"/>
    <lineage>
        <taxon>Bacteria</taxon>
        <taxon>Pseudomonadati</taxon>
        <taxon>Bacteroidota</taxon>
        <taxon>Saprospiria</taxon>
        <taxon>Saprospirales</taxon>
        <taxon>Haliscomenobacteraceae</taxon>
        <taxon>Phaeodactylibacter</taxon>
    </lineage>
</organism>
<keyword evidence="5" id="KW-1185">Reference proteome</keyword>
<evidence type="ECO:0000259" key="2">
    <source>
        <dbReference type="Pfam" id="PF18962"/>
    </source>
</evidence>
<dbReference type="PANTHER" id="PTHR42754">
    <property type="entry name" value="ENDOGLUCANASE"/>
    <property type="match status" value="1"/>
</dbReference>
<evidence type="ECO:0000313" key="4">
    <source>
        <dbReference type="EMBL" id="KGE84996.1"/>
    </source>
</evidence>
<dbReference type="InterPro" id="IPR055353">
    <property type="entry name" value="DUF7619"/>
</dbReference>
<evidence type="ECO:0008006" key="6">
    <source>
        <dbReference type="Google" id="ProtNLM"/>
    </source>
</evidence>
<dbReference type="Proteomes" id="UP000029736">
    <property type="component" value="Unassembled WGS sequence"/>
</dbReference>
<accession>A0A098RYR6</accession>
<feature type="chain" id="PRO_5001947588" description="Secretion system C-terminal sorting domain-containing protein" evidence="1">
    <location>
        <begin position="35"/>
        <end position="984"/>
    </location>
</feature>
<sequence length="984" mass="107504">MTTSNFFFSLNRYRTALLLSVMFFFCIGSPPAIAQGWERYYGGTGEDIGEALLSTSDWGFLVVGNTQSFGQPGGDQGVNVYALKVDVDGDLVWQRAYNTAFYDRAKAVVEIEANRYVLAAEASDASQQGPFGLMLLEIDERGVLLDTFPFSLDEVPNLRINDMILAPDGGLLVAGFADYYADKDDDMVIMKISADMELEWHRILDIGMNDRANAIAVIDGGYVVTGQVDSEVEPPAAFGDDIVTLRMDEAGAIVWQRKLASDQNDEGNDIIVDNDGNIVITGFIDTDLIIWKYDQGGESTDSLRFSMFGSGNVGEAIVALDEGYVVAGYTEVDDFNLDQLLLEVDQSLDVVWSTSNGDVESSDITFDIVRSKSGGYATAGYSGVDILFDPQLSLMKTDEQGQIVSNVIRGQVFHDIDVACDLDPGEPRLSGWLVRATGDEKTYFATTNEAGVFEMRVGLGAYVVEALPRNDYWESCFPGGVNVGFNQIYDTVGVNFPLKAKYIDCPLMEVDISTPWISNCIDIEYTVNYSNQGTGGTDGEASVEVELDPALSFQSASLPFSFENDTYTFDLGEVPYNTEGSFTIQTFMDCDSIVEDQSGLVTARIFPDTLCSPADPGWNGASVSVDGLCEGDEIVSFRLSNTGNAAMVSAKSYFIVEEDLMFLTNGFDLDEEQDTTILLPANGSTYRIIAEQVDGHPGNSFPTRAVEGCGTDEEGGYSVGYVTQWPENDGDQAVSIHVDEVLVDVPDVAMVAHPKGWQDSLISAQTALTYRVFFRNITQDSVIRVIVRDTLPEGLDISTLEFGASSHPATYDIYENGVIKATFENLELPVDGTSPEDYAFFEYHVAQTDGNTTGTVIENSALVIYDYNTPVYTGRTRHVVGAPTTTGLLDIIPVDVNEPEWASGVTVKAFPNPATEYITLEVEGLQGQRELSFTLMNLYGQPVRSINREGHQCTFDRNNLPAGSYIYLVRADGQKIAVGTLIIR</sequence>
<keyword evidence="1" id="KW-0732">Signal</keyword>
<dbReference type="InterPro" id="IPR026444">
    <property type="entry name" value="Secre_tail"/>
</dbReference>